<proteinExistence type="predicted"/>
<protein>
    <submittedName>
        <fullName evidence="1">Uncharacterized protein</fullName>
    </submittedName>
</protein>
<dbReference type="STRING" id="48697.A0A101MEV3"/>
<dbReference type="Proteomes" id="UP000055045">
    <property type="component" value="Unassembled WGS sequence"/>
</dbReference>
<gene>
    <name evidence="1" type="ORF">ACN42_g7849</name>
</gene>
<sequence>MSPLFEGVQTDRDGYYYYNYEDIPKASVPISDVTEGDFKLTKDELKHWFDISEQTMQDLPKFLIRPCLDSTWGNGDYSWWDITGDVVVYKPKKWVPNISHTRTYPRSAIETVLTETTTTTTTTKLYAGAEASLQISSGVNFWGMKVEAKAKAETTISAQRDYVKVSELKTEGKLGDRVVHEVWVSMLLEVEEVYSHSLEFWVEYIDNKHNLGWHGGPGWGDIRVSNGSLRNMKGLKFHPIEMSGSGHSGSIHLVTLPVFKGKGNNKEIEKLHVALSCDDWVDWYAYVSGKQGPSHRTQLMAWPSHPPTPTLLAIDGLHPPLPFSTTWSTFFYLSNTMVRTAQVARNPSDPIRRWIQREYLDHGGNIVTLGKFSHESQFYRPEEGEAYRLQVYSTTPIQPEEFKKLYAYFCFDLSWPPFLEIYSYNPPDGLACVEHQRREIAHRKRLQAEQREGESDESLAPLIPTMRTGFEDEFMSGFSFLLTSKSYLQGSFQDNDHGPGPWWISFDRSFPSAIKKLDMIKRLNSPPTKLETFKEWGISVNPEIRDINVNITTDQGTMRWDMKELMRGIYFTYAYNQIDYGLYEPPPPPPSEETPTLQHIQEVLEQQQKTAEVQSIDSTVLRLTWGSENDTVTVTNNSSDGECDLQYVIYVQFLAAIEQEKTAFLETTARAFTAGIISHLPASKTIYFEFRIPSISLSSLISAPPNGFEVGASHEFEPGSVIRALPLINRDVSIRPIPHTFFTVVLDKPAFIQEPSVLFYILWTDPRQYIEPQSTDTVVETLRSAGIQEAARRLAMLAVEENLQDCPRKLTREEHRELLSLSPEEYEQKMNF</sequence>
<accession>A0A101MEV3</accession>
<comment type="caution">
    <text evidence="1">The sequence shown here is derived from an EMBL/GenBank/DDBJ whole genome shotgun (WGS) entry which is preliminary data.</text>
</comment>
<evidence type="ECO:0000313" key="1">
    <source>
        <dbReference type="EMBL" id="KUM59291.1"/>
    </source>
</evidence>
<evidence type="ECO:0000313" key="2">
    <source>
        <dbReference type="Proteomes" id="UP000055045"/>
    </source>
</evidence>
<dbReference type="AlphaFoldDB" id="A0A101MEV3"/>
<keyword evidence="2" id="KW-1185">Reference proteome</keyword>
<reference evidence="1 2" key="1">
    <citation type="submission" date="2015-10" db="EMBL/GenBank/DDBJ databases">
        <title>Genome sequencing of Penicillium freii.</title>
        <authorList>
            <person name="Nguyen H.D."/>
            <person name="Visagie C.M."/>
            <person name="Seifert K.A."/>
        </authorList>
    </citation>
    <scope>NUCLEOTIDE SEQUENCE [LARGE SCALE GENOMIC DNA]</scope>
    <source>
        <strain evidence="1 2">DAOM 242723</strain>
    </source>
</reference>
<dbReference type="EMBL" id="LLXE01000232">
    <property type="protein sequence ID" value="KUM59291.1"/>
    <property type="molecule type" value="Genomic_DNA"/>
</dbReference>
<organism evidence="1 2">
    <name type="scientific">Penicillium freii</name>
    <dbReference type="NCBI Taxonomy" id="48697"/>
    <lineage>
        <taxon>Eukaryota</taxon>
        <taxon>Fungi</taxon>
        <taxon>Dikarya</taxon>
        <taxon>Ascomycota</taxon>
        <taxon>Pezizomycotina</taxon>
        <taxon>Eurotiomycetes</taxon>
        <taxon>Eurotiomycetidae</taxon>
        <taxon>Eurotiales</taxon>
        <taxon>Aspergillaceae</taxon>
        <taxon>Penicillium</taxon>
    </lineage>
</organism>
<name>A0A101MEV3_PENFR</name>